<protein>
    <submittedName>
        <fullName evidence="4">Nitroreductase</fullName>
    </submittedName>
</protein>
<feature type="domain" description="Nitroreductase" evidence="3">
    <location>
        <begin position="26"/>
        <end position="167"/>
    </location>
</feature>
<comment type="caution">
    <text evidence="4">The sequence shown here is derived from an EMBL/GenBank/DDBJ whole genome shotgun (WGS) entry which is preliminary data.</text>
</comment>
<evidence type="ECO:0000313" key="4">
    <source>
        <dbReference type="EMBL" id="MBE8715708.1"/>
    </source>
</evidence>
<dbReference type="EMBL" id="PRDL01000001">
    <property type="protein sequence ID" value="MBE8715708.1"/>
    <property type="molecule type" value="Genomic_DNA"/>
</dbReference>
<organism evidence="4 5">
    <name type="scientific">Cellvibrio polysaccharolyticus</name>
    <dbReference type="NCBI Taxonomy" id="2082724"/>
    <lineage>
        <taxon>Bacteria</taxon>
        <taxon>Pseudomonadati</taxon>
        <taxon>Pseudomonadota</taxon>
        <taxon>Gammaproteobacteria</taxon>
        <taxon>Cellvibrionales</taxon>
        <taxon>Cellvibrionaceae</taxon>
        <taxon>Cellvibrio</taxon>
    </lineage>
</organism>
<dbReference type="Gene3D" id="3.40.109.10">
    <property type="entry name" value="NADH Oxidase"/>
    <property type="match status" value="1"/>
</dbReference>
<evidence type="ECO:0000256" key="1">
    <source>
        <dbReference type="ARBA" id="ARBA00007118"/>
    </source>
</evidence>
<name>A0A928YU32_9GAMM</name>
<proteinExistence type="inferred from homology"/>
<dbReference type="Proteomes" id="UP000652567">
    <property type="component" value="Unassembled WGS sequence"/>
</dbReference>
<reference evidence="4" key="1">
    <citation type="submission" date="2018-07" db="EMBL/GenBank/DDBJ databases">
        <title>Genome assembly of strain Ka43.</title>
        <authorList>
            <person name="Kukolya J."/>
            <person name="Nagy I."/>
            <person name="Horvath B."/>
            <person name="Toth A."/>
        </authorList>
    </citation>
    <scope>NUCLEOTIDE SEQUENCE</scope>
    <source>
        <strain evidence="4">KB43</strain>
    </source>
</reference>
<keyword evidence="5" id="KW-1185">Reference proteome</keyword>
<keyword evidence="2" id="KW-0560">Oxidoreductase</keyword>
<comment type="similarity">
    <text evidence="1">Belongs to the nitroreductase family.</text>
</comment>
<dbReference type="SUPFAM" id="SSF55469">
    <property type="entry name" value="FMN-dependent nitroreductase-like"/>
    <property type="match status" value="1"/>
</dbReference>
<evidence type="ECO:0000256" key="2">
    <source>
        <dbReference type="ARBA" id="ARBA00023002"/>
    </source>
</evidence>
<dbReference type="Pfam" id="PF00881">
    <property type="entry name" value="Nitroreductase"/>
    <property type="match status" value="1"/>
</dbReference>
<dbReference type="InterPro" id="IPR000415">
    <property type="entry name" value="Nitroreductase-like"/>
</dbReference>
<dbReference type="GO" id="GO:0016491">
    <property type="term" value="F:oxidoreductase activity"/>
    <property type="evidence" value="ECO:0007669"/>
    <property type="project" value="UniProtKB-KW"/>
</dbReference>
<evidence type="ECO:0000313" key="5">
    <source>
        <dbReference type="Proteomes" id="UP000652567"/>
    </source>
</evidence>
<dbReference type="PANTHER" id="PTHR43673">
    <property type="entry name" value="NAD(P)H NITROREDUCTASE YDGI-RELATED"/>
    <property type="match status" value="1"/>
</dbReference>
<dbReference type="InterPro" id="IPR029479">
    <property type="entry name" value="Nitroreductase"/>
</dbReference>
<sequence length="204" mass="22855">MSVPHVNSLALEKTAVTGQPIHPLLAERWSPRAFQEDRPLEHDKLIAVLEAARWAPSASNLQPWRFIVWDRYADEAAFQQAFDTLGDQNKIWVKRAPVLIGVFSWPFRADGEPAPAAAYDAGAAALALSIQAEALGLATHQMGGFDKAALKERLALPDELVAHTIIGLGYRAHPDVLHEKARLRELLLRERKPLEETVFFNRWK</sequence>
<accession>A0A928YU32</accession>
<dbReference type="AlphaFoldDB" id="A0A928YU32"/>
<dbReference type="PANTHER" id="PTHR43673:SF10">
    <property type="entry name" value="NADH DEHYDROGENASE_NAD(P)H NITROREDUCTASE XCC3605-RELATED"/>
    <property type="match status" value="1"/>
</dbReference>
<gene>
    <name evidence="4" type="ORF">C4F51_00720</name>
</gene>
<dbReference type="RefSeq" id="WP_193906250.1">
    <property type="nucleotide sequence ID" value="NZ_PRDL01000001.1"/>
</dbReference>
<evidence type="ECO:0000259" key="3">
    <source>
        <dbReference type="Pfam" id="PF00881"/>
    </source>
</evidence>